<feature type="region of interest" description="Disordered" evidence="1">
    <location>
        <begin position="430"/>
        <end position="526"/>
    </location>
</feature>
<evidence type="ECO:0000256" key="1">
    <source>
        <dbReference type="SAM" id="MobiDB-lite"/>
    </source>
</evidence>
<gene>
    <name evidence="2" type="ORF">EYF80_016118</name>
</gene>
<feature type="compositionally biased region" description="Polar residues" evidence="1">
    <location>
        <begin position="371"/>
        <end position="389"/>
    </location>
</feature>
<feature type="compositionally biased region" description="Polar residues" evidence="1">
    <location>
        <begin position="105"/>
        <end position="118"/>
    </location>
</feature>
<comment type="caution">
    <text evidence="2">The sequence shown here is derived from an EMBL/GenBank/DDBJ whole genome shotgun (WGS) entry which is preliminary data.</text>
</comment>
<proteinExistence type="predicted"/>
<feature type="compositionally biased region" description="Low complexity" evidence="1">
    <location>
        <begin position="430"/>
        <end position="448"/>
    </location>
</feature>
<dbReference type="AlphaFoldDB" id="A0A4Z2I713"/>
<evidence type="ECO:0000313" key="2">
    <source>
        <dbReference type="EMBL" id="TNN73738.1"/>
    </source>
</evidence>
<feature type="region of interest" description="Disordered" evidence="1">
    <location>
        <begin position="336"/>
        <end position="414"/>
    </location>
</feature>
<protein>
    <submittedName>
        <fullName evidence="2">Uncharacterized protein</fullName>
    </submittedName>
</protein>
<feature type="compositionally biased region" description="Pro residues" evidence="1">
    <location>
        <begin position="456"/>
        <end position="470"/>
    </location>
</feature>
<dbReference type="EMBL" id="SRLO01000122">
    <property type="protein sequence ID" value="TNN73738.1"/>
    <property type="molecule type" value="Genomic_DNA"/>
</dbReference>
<name>A0A4Z2I713_9TELE</name>
<feature type="region of interest" description="Disordered" evidence="1">
    <location>
        <begin position="100"/>
        <end position="170"/>
    </location>
</feature>
<evidence type="ECO:0000313" key="3">
    <source>
        <dbReference type="Proteomes" id="UP000314294"/>
    </source>
</evidence>
<keyword evidence="3" id="KW-1185">Reference proteome</keyword>
<feature type="compositionally biased region" description="Basic and acidic residues" evidence="1">
    <location>
        <begin position="394"/>
        <end position="404"/>
    </location>
</feature>
<feature type="region of interest" description="Disordered" evidence="1">
    <location>
        <begin position="37"/>
        <end position="66"/>
    </location>
</feature>
<feature type="compositionally biased region" description="Low complexity" evidence="1">
    <location>
        <begin position="508"/>
        <end position="526"/>
    </location>
</feature>
<feature type="compositionally biased region" description="Basic residues" evidence="1">
    <location>
        <begin position="40"/>
        <end position="50"/>
    </location>
</feature>
<accession>A0A4Z2I713</accession>
<sequence>MIFLAAMADDRWMGSMKMLAASEPEIIDNLDSDAVEKLSGRKKRRRKKSSRGVGMEGEAPPPLLPGRRAAEVVGLDSSEPPPVLLLLLFLAAGDRLVPLRASRPPENTQNHQTEPENTQNHRPEPENTQNHRTEPENTQNHRTEPENTQNHRTEPENTQNHRPGPEDHFKPNTAILVLSSVGQKEVQRTLNAPPYFALCVQCGHEERSTSCFLPSALVIDGERQQRDGRLAAAAPLTYRGRAVSHLRLPLPLLLLLLDSQGRRELSAVGGRRAGHQVHLAALVQELDAGVEVVWRASGAGEAGEAGRGDRAGAAAKAGGGEQQYGATARTYDTGASADTAAGSRGNIGASLGPGGSDATPHAERKTLPALTRSQTSSEHGAEQHGQQSHGGHARHQDRNQDRTFRQRAGQQRPPHAYACFVGGAYLPAARRGGSSAAPSSTCSTARSCGTGSGPGPGSPPPGGPAAPPAAPAEDASPGEEGQDPRHREVMSSPGEVMSSPGEVMSSPGEVMSSPSEVMSSSPGEYLPAPGLGPPAVLQLVLQGDPAVLQVRRYRVAPAEPGAVTRLVPAGGRQLVGEIHGSLGLNYRRKTSARVHHSCSYLEIFFIWGAHKHLHQYVTQWSLFPTSCVQSTWDKRMLCGSRCFPHL</sequence>
<feature type="region of interest" description="Disordered" evidence="1">
    <location>
        <begin position="300"/>
        <end position="324"/>
    </location>
</feature>
<dbReference type="Proteomes" id="UP000314294">
    <property type="component" value="Unassembled WGS sequence"/>
</dbReference>
<feature type="compositionally biased region" description="Basic and acidic residues" evidence="1">
    <location>
        <begin position="119"/>
        <end position="155"/>
    </location>
</feature>
<reference evidence="2 3" key="1">
    <citation type="submission" date="2019-03" db="EMBL/GenBank/DDBJ databases">
        <title>First draft genome of Liparis tanakae, snailfish: a comprehensive survey of snailfish specific genes.</title>
        <authorList>
            <person name="Kim W."/>
            <person name="Song I."/>
            <person name="Jeong J.-H."/>
            <person name="Kim D."/>
            <person name="Kim S."/>
            <person name="Ryu S."/>
            <person name="Song J.Y."/>
            <person name="Lee S.K."/>
        </authorList>
    </citation>
    <scope>NUCLEOTIDE SEQUENCE [LARGE SCALE GENOMIC DNA]</scope>
    <source>
        <tissue evidence="2">Muscle</tissue>
    </source>
</reference>
<organism evidence="2 3">
    <name type="scientific">Liparis tanakae</name>
    <name type="common">Tanaka's snailfish</name>
    <dbReference type="NCBI Taxonomy" id="230148"/>
    <lineage>
        <taxon>Eukaryota</taxon>
        <taxon>Metazoa</taxon>
        <taxon>Chordata</taxon>
        <taxon>Craniata</taxon>
        <taxon>Vertebrata</taxon>
        <taxon>Euteleostomi</taxon>
        <taxon>Actinopterygii</taxon>
        <taxon>Neopterygii</taxon>
        <taxon>Teleostei</taxon>
        <taxon>Neoteleostei</taxon>
        <taxon>Acanthomorphata</taxon>
        <taxon>Eupercaria</taxon>
        <taxon>Perciformes</taxon>
        <taxon>Cottioidei</taxon>
        <taxon>Cottales</taxon>
        <taxon>Liparidae</taxon>
        <taxon>Liparis</taxon>
    </lineage>
</organism>